<dbReference type="EMBL" id="KQ235009">
    <property type="protein sequence ID" value="KMZ94958.1"/>
    <property type="molecule type" value="Genomic_DNA"/>
</dbReference>
<keyword evidence="1" id="KW-0812">Transmembrane</keyword>
<sequence length="254" mass="30203">MIITNLQKFKVIFTYVNKFPEFRTIISDKKITHDNSDKTKCKSFKDEELKAYNDPSNSFIDTCRKIAEHHQDIINEAKSSQISLCKYVNYWIYDTLQLMPEFFHNKLLNKFYEKIDKLKFCKPYGNSIDKRTYEELKELYNMYEPYIKFKKTSSKNGDGSCEDAENFFELYEQYAGRCKSKHNNYFCWELTKFGVDYEQHMTKATKCTDKMKRLTPIGNDIVSFVSVRLVVMSLMAFVFLFLFNVSNKTVLNIF</sequence>
<accession>A0A0J9W3S2</accession>
<dbReference type="Proteomes" id="UP000053776">
    <property type="component" value="Unassembled WGS sequence"/>
</dbReference>
<evidence type="ECO:0000256" key="1">
    <source>
        <dbReference type="SAM" id="Phobius"/>
    </source>
</evidence>
<dbReference type="OrthoDB" id="10481247at2759"/>
<name>A0A0J9W3S2_PLAVI</name>
<reference evidence="2 3" key="1">
    <citation type="submission" date="2011-08" db="EMBL/GenBank/DDBJ databases">
        <title>The Genome Sequence of Plasmodium vivax Mauritania I.</title>
        <authorList>
            <consortium name="The Broad Institute Genome Sequencing Platform"/>
            <consortium name="The Broad Institute Genome Sequencing Center for Infectious Disease"/>
            <person name="Neafsey D."/>
            <person name="Carlton J."/>
            <person name="Barnwell J."/>
            <person name="Collins W."/>
            <person name="Escalante A."/>
            <person name="Mullikin J."/>
            <person name="Saul A."/>
            <person name="Guigo R."/>
            <person name="Camara F."/>
            <person name="Young S.K."/>
            <person name="Zeng Q."/>
            <person name="Gargeya S."/>
            <person name="Fitzgerald M."/>
            <person name="Haas B."/>
            <person name="Abouelleil A."/>
            <person name="Alvarado L."/>
            <person name="Arachchi H.M."/>
            <person name="Berlin A."/>
            <person name="Brown A."/>
            <person name="Chapman S.B."/>
            <person name="Chen Z."/>
            <person name="Dunbar C."/>
            <person name="Freedman E."/>
            <person name="Gearin G."/>
            <person name="Gellesch M."/>
            <person name="Goldberg J."/>
            <person name="Griggs A."/>
            <person name="Gujja S."/>
            <person name="Heiman D."/>
            <person name="Howarth C."/>
            <person name="Larson L."/>
            <person name="Lui A."/>
            <person name="MacDonald P.J.P."/>
            <person name="Montmayeur A."/>
            <person name="Murphy C."/>
            <person name="Neiman D."/>
            <person name="Pearson M."/>
            <person name="Priest M."/>
            <person name="Roberts A."/>
            <person name="Saif S."/>
            <person name="Shea T."/>
            <person name="Shenoy N."/>
            <person name="Sisk P."/>
            <person name="Stolte C."/>
            <person name="Sykes S."/>
            <person name="Wortman J."/>
            <person name="Nusbaum C."/>
            <person name="Birren B."/>
        </authorList>
    </citation>
    <scope>NUCLEOTIDE SEQUENCE [LARGE SCALE GENOMIC DNA]</scope>
    <source>
        <strain evidence="2 3">Mauritania I</strain>
    </source>
</reference>
<keyword evidence="1" id="KW-0472">Membrane</keyword>
<evidence type="ECO:0000313" key="3">
    <source>
        <dbReference type="Proteomes" id="UP000053776"/>
    </source>
</evidence>
<proteinExistence type="predicted"/>
<evidence type="ECO:0000313" key="2">
    <source>
        <dbReference type="EMBL" id="KMZ94958.1"/>
    </source>
</evidence>
<dbReference type="Pfam" id="PF05795">
    <property type="entry name" value="Plasmodium_Vir"/>
    <property type="match status" value="1"/>
</dbReference>
<organism evidence="2 3">
    <name type="scientific">Plasmodium vivax Mauritania I</name>
    <dbReference type="NCBI Taxonomy" id="1035515"/>
    <lineage>
        <taxon>Eukaryota</taxon>
        <taxon>Sar</taxon>
        <taxon>Alveolata</taxon>
        <taxon>Apicomplexa</taxon>
        <taxon>Aconoidasida</taxon>
        <taxon>Haemosporida</taxon>
        <taxon>Plasmodiidae</taxon>
        <taxon>Plasmodium</taxon>
        <taxon>Plasmodium (Plasmodium)</taxon>
    </lineage>
</organism>
<protein>
    <submittedName>
        <fullName evidence="2">Uncharacterized protein</fullName>
    </submittedName>
</protein>
<feature type="transmembrane region" description="Helical" evidence="1">
    <location>
        <begin position="221"/>
        <end position="243"/>
    </location>
</feature>
<keyword evidence="1" id="KW-1133">Transmembrane helix</keyword>
<gene>
    <name evidence="2" type="ORF">PVMG_05627</name>
</gene>
<dbReference type="InterPro" id="IPR008780">
    <property type="entry name" value="Plasmodium_Vir"/>
</dbReference>
<dbReference type="AlphaFoldDB" id="A0A0J9W3S2"/>